<organism evidence="2 3">
    <name type="scientific">Araneus ventricosus</name>
    <name type="common">Orbweaver spider</name>
    <name type="synonym">Epeira ventricosa</name>
    <dbReference type="NCBI Taxonomy" id="182803"/>
    <lineage>
        <taxon>Eukaryota</taxon>
        <taxon>Metazoa</taxon>
        <taxon>Ecdysozoa</taxon>
        <taxon>Arthropoda</taxon>
        <taxon>Chelicerata</taxon>
        <taxon>Arachnida</taxon>
        <taxon>Araneae</taxon>
        <taxon>Araneomorphae</taxon>
        <taxon>Entelegynae</taxon>
        <taxon>Araneoidea</taxon>
        <taxon>Araneidae</taxon>
        <taxon>Araneus</taxon>
    </lineage>
</organism>
<accession>A0A4Y2FVQ9</accession>
<evidence type="ECO:0000313" key="3">
    <source>
        <dbReference type="Proteomes" id="UP000499080"/>
    </source>
</evidence>
<keyword evidence="3" id="KW-1185">Reference proteome</keyword>
<dbReference type="AlphaFoldDB" id="A0A4Y2FVQ9"/>
<name>A0A4Y2FVQ9_ARAVE</name>
<evidence type="ECO:0000256" key="1">
    <source>
        <dbReference type="SAM" id="MobiDB-lite"/>
    </source>
</evidence>
<proteinExistence type="predicted"/>
<gene>
    <name evidence="2" type="ORF">AVEN_184681_1</name>
</gene>
<reference evidence="2 3" key="1">
    <citation type="journal article" date="2019" name="Sci. Rep.">
        <title>Orb-weaving spider Araneus ventricosus genome elucidates the spidroin gene catalogue.</title>
        <authorList>
            <person name="Kono N."/>
            <person name="Nakamura H."/>
            <person name="Ohtoshi R."/>
            <person name="Moran D.A.P."/>
            <person name="Shinohara A."/>
            <person name="Yoshida Y."/>
            <person name="Fujiwara M."/>
            <person name="Mori M."/>
            <person name="Tomita M."/>
            <person name="Arakawa K."/>
        </authorList>
    </citation>
    <scope>NUCLEOTIDE SEQUENCE [LARGE SCALE GENOMIC DNA]</scope>
</reference>
<dbReference type="Proteomes" id="UP000499080">
    <property type="component" value="Unassembled WGS sequence"/>
</dbReference>
<sequence>MTLYEWEGLPPNPSPLQSRARRPSKHTASLWQSDMEHMTNIDAPLFNRTRVLISDMSGPALRTRRPPPLDPHIDTYLPMFGLVRARRLLDLGKLRVISPLQSDGDGKGFLFNLFIRFLEEFSYV</sequence>
<comment type="caution">
    <text evidence="2">The sequence shown here is derived from an EMBL/GenBank/DDBJ whole genome shotgun (WGS) entry which is preliminary data.</text>
</comment>
<evidence type="ECO:0000313" key="2">
    <source>
        <dbReference type="EMBL" id="GBM44468.1"/>
    </source>
</evidence>
<dbReference type="EMBL" id="BGPR01001066">
    <property type="protein sequence ID" value="GBM44468.1"/>
    <property type="molecule type" value="Genomic_DNA"/>
</dbReference>
<protein>
    <submittedName>
        <fullName evidence="2">Uncharacterized protein</fullName>
    </submittedName>
</protein>
<feature type="region of interest" description="Disordered" evidence="1">
    <location>
        <begin position="1"/>
        <end position="26"/>
    </location>
</feature>